<protein>
    <recommendedName>
        <fullName evidence="6">Vacuolar protein sorting-associated protein 35</fullName>
    </recommendedName>
</protein>
<feature type="compositionally biased region" description="Polar residues" evidence="7">
    <location>
        <begin position="261"/>
        <end position="280"/>
    </location>
</feature>
<comment type="subcellular location">
    <subcellularLocation>
        <location evidence="1">Membrane</location>
        <topology evidence="1">Peripheral membrane protein</topology>
    </subcellularLocation>
</comment>
<dbReference type="EMBL" id="BLBS01000026">
    <property type="protein sequence ID" value="GET88282.1"/>
    <property type="molecule type" value="Genomic_DNA"/>
</dbReference>
<keyword evidence="3 6" id="KW-0813">Transport</keyword>
<dbReference type="OrthoDB" id="10258141at2759"/>
<evidence type="ECO:0000256" key="2">
    <source>
        <dbReference type="ARBA" id="ARBA00006536"/>
    </source>
</evidence>
<comment type="similarity">
    <text evidence="2 6">Belongs to the VPS35 family.</text>
</comment>
<comment type="function">
    <text evidence="6">Plays a role in vesicular protein sorting.</text>
</comment>
<evidence type="ECO:0000313" key="8">
    <source>
        <dbReference type="EMBL" id="GET88282.1"/>
    </source>
</evidence>
<feature type="region of interest" description="Disordered" evidence="7">
    <location>
        <begin position="261"/>
        <end position="312"/>
    </location>
</feature>
<dbReference type="GO" id="GO:0005829">
    <property type="term" value="C:cytosol"/>
    <property type="evidence" value="ECO:0007669"/>
    <property type="project" value="GOC"/>
</dbReference>
<name>A0A640KFQ2_LEITA</name>
<dbReference type="InterPro" id="IPR005378">
    <property type="entry name" value="Vps35"/>
</dbReference>
<dbReference type="Pfam" id="PF03635">
    <property type="entry name" value="Vps35"/>
    <property type="match status" value="1"/>
</dbReference>
<dbReference type="AlphaFoldDB" id="A0A640KFQ2"/>
<dbReference type="GO" id="GO:0030906">
    <property type="term" value="C:retromer, cargo-selective complex"/>
    <property type="evidence" value="ECO:0007669"/>
    <property type="project" value="InterPro"/>
</dbReference>
<dbReference type="PIRSF" id="PIRSF009375">
    <property type="entry name" value="Retromer_Vps35"/>
    <property type="match status" value="1"/>
</dbReference>
<feature type="region of interest" description="Disordered" evidence="7">
    <location>
        <begin position="201"/>
        <end position="230"/>
    </location>
</feature>
<evidence type="ECO:0000256" key="4">
    <source>
        <dbReference type="ARBA" id="ARBA00022927"/>
    </source>
</evidence>
<evidence type="ECO:0000256" key="6">
    <source>
        <dbReference type="PIRNR" id="PIRNR009375"/>
    </source>
</evidence>
<organism evidence="8 9">
    <name type="scientific">Leishmania tarentolae</name>
    <name type="common">Sauroleishmania tarentolae</name>
    <dbReference type="NCBI Taxonomy" id="5689"/>
    <lineage>
        <taxon>Eukaryota</taxon>
        <taxon>Discoba</taxon>
        <taxon>Euglenozoa</taxon>
        <taxon>Kinetoplastea</taxon>
        <taxon>Metakinetoplastina</taxon>
        <taxon>Trypanosomatida</taxon>
        <taxon>Trypanosomatidae</taxon>
        <taxon>Leishmaniinae</taxon>
        <taxon>Leishmania</taxon>
        <taxon>lizard Leishmania</taxon>
    </lineage>
</organism>
<proteinExistence type="inferred from homology"/>
<dbReference type="InterPro" id="IPR042491">
    <property type="entry name" value="Vps35_C"/>
</dbReference>
<keyword evidence="5" id="KW-0472">Membrane</keyword>
<keyword evidence="4 6" id="KW-0653">Protein transport</keyword>
<dbReference type="GO" id="GO:0006886">
    <property type="term" value="P:intracellular protein transport"/>
    <property type="evidence" value="ECO:0007669"/>
    <property type="project" value="TreeGrafter"/>
</dbReference>
<sequence>MAARTHSREEANKTRKQAMAFQIPEDNGTDESVVTLRGSVLTAAEEQRKWLQEALIAVDRKGTIMRNSMENKDSIAVVIRAAAQMLDELRTNLLEPQNYYELYMKVFSMMEVFVAYLEDEHRAKRHTLEEMYERVQFCGYIVPRLYLLIAAGAVYIDAGDQPALEIARDLVEMCKGVQHPTRGLFLRHFLLTMMKGKLPGDPNRRVRDVRNGPAEETQQQECRDEEDGGTVTDTANLLVQNFKEMNWLWIRMEAGSYANRNGGSTNSVTSCSPATATMPATSSPLAGSSAVSSWSSDTATRPGSPSRSLRAARRTQQERRAMCVLVGMNVVRVAQLDGISRDVYASSILPQLLCILVRYCEPLAQQYLFEILIQVFPDELHLFTIDQLFDAISRTVPGVDVSELLHSLMLRLCKYAVAVQDGVTEVSSPEEEGKLRDMFPMLLRQMSSMPVSYSAHMCAVTVIKRTSAVPPPTPMMLGAYVTTMRHLVDVVMTLYGKSAKRRFMSLSNVVDVVASKFPSAAADLSESTGVVEVAVAAAEASTPVSISPAAAVAAGHFLVHVITQCCATVQEVMAMENIAALTSCLPFLQRREVAMAVCEVALRGSTAAPVLPSVDKAVSSSATGRGLKPAVVVTAPPPSPRPITTLEDVARLFELLDPILLEQPDAPSDLQLIYKYNPVVEFIDEQNLVCRTLHLLANDDPAVYAKMLTGVRKVLLQGGARRIPLTYPTLMTLHRRAALRLYAQYQRLSSSTKSDEGERNGEEAAMAASQAMKAVRKCFGYVYSGDSKGILEVFAVEAPTEAIKEYLLFSNTADVCEQSETSYALYVEALTLYEGHTENSHEQIDALIACVNALYHMRNMPEESYEVLAAKVCQYASKTLKKRDQSYLVAVCASLFAKKQLSHESQERVQECLQRSLKLAGQVLALAQLQLYVQLLNLFLHFFTSKSGYLVSVELVNELMEKISEVSEVQRSEVSGEANDITADEEDKVSAANTFAKIRLVYRNITKYIRSRQSAEERWTEIDV</sequence>
<dbReference type="PANTHER" id="PTHR11099">
    <property type="entry name" value="VACUOLAR SORTING PROTEIN 35"/>
    <property type="match status" value="1"/>
</dbReference>
<dbReference type="GO" id="GO:0005770">
    <property type="term" value="C:late endosome"/>
    <property type="evidence" value="ECO:0007669"/>
    <property type="project" value="TreeGrafter"/>
</dbReference>
<comment type="caution">
    <text evidence="8">The sequence shown here is derived from an EMBL/GenBank/DDBJ whole genome shotgun (WGS) entry which is preliminary data.</text>
</comment>
<evidence type="ECO:0000256" key="7">
    <source>
        <dbReference type="SAM" id="MobiDB-lite"/>
    </source>
</evidence>
<feature type="compositionally biased region" description="Low complexity" evidence="7">
    <location>
        <begin position="281"/>
        <end position="300"/>
    </location>
</feature>
<evidence type="ECO:0000313" key="9">
    <source>
        <dbReference type="Proteomes" id="UP000419144"/>
    </source>
</evidence>
<gene>
    <name evidence="8" type="ORF">LtaPh_2104800</name>
</gene>
<evidence type="ECO:0000256" key="5">
    <source>
        <dbReference type="ARBA" id="ARBA00023136"/>
    </source>
</evidence>
<reference evidence="8" key="1">
    <citation type="submission" date="2019-11" db="EMBL/GenBank/DDBJ databases">
        <title>Leishmania tarentolae CDS.</title>
        <authorList>
            <person name="Goto Y."/>
            <person name="Yamagishi J."/>
        </authorList>
    </citation>
    <scope>NUCLEOTIDE SEQUENCE [LARGE SCALE GENOMIC DNA]</scope>
    <source>
        <strain evidence="8">Parrot Tar II</strain>
    </source>
</reference>
<dbReference type="PANTHER" id="PTHR11099:SF0">
    <property type="entry name" value="VACUOLAR PROTEIN SORTING-ASSOCIATED PROTEIN 35"/>
    <property type="match status" value="1"/>
</dbReference>
<dbReference type="Gene3D" id="1.25.40.660">
    <property type="entry name" value="Vacuolar protein sorting-associated protein 35, helical subcomplex Vps35-C"/>
    <property type="match status" value="1"/>
</dbReference>
<dbReference type="Proteomes" id="UP000419144">
    <property type="component" value="Unassembled WGS sequence"/>
</dbReference>
<accession>A0A640KFQ2</accession>
<evidence type="ECO:0000256" key="3">
    <source>
        <dbReference type="ARBA" id="ARBA00022448"/>
    </source>
</evidence>
<dbReference type="VEuPathDB" id="TriTrypDB:LtaPh_2104800"/>
<keyword evidence="9" id="KW-1185">Reference proteome</keyword>
<dbReference type="GO" id="GO:0042147">
    <property type="term" value="P:retrograde transport, endosome to Golgi"/>
    <property type="evidence" value="ECO:0007669"/>
    <property type="project" value="InterPro"/>
</dbReference>
<evidence type="ECO:0000256" key="1">
    <source>
        <dbReference type="ARBA" id="ARBA00004170"/>
    </source>
</evidence>